<dbReference type="STRING" id="1796497.GCE9029_02745"/>
<dbReference type="RefSeq" id="WP_062663797.1">
    <property type="nucleotide sequence ID" value="NZ_FIZX01000002.1"/>
</dbReference>
<dbReference type="Pfam" id="PF01970">
    <property type="entry name" value="TctA"/>
    <property type="match status" value="1"/>
</dbReference>
<evidence type="ECO:0000313" key="3">
    <source>
        <dbReference type="EMBL" id="CZF81663.1"/>
    </source>
</evidence>
<keyword evidence="4" id="KW-1185">Reference proteome</keyword>
<feature type="domain" description="DUF112" evidence="2">
    <location>
        <begin position="18"/>
        <end position="438"/>
    </location>
</feature>
<evidence type="ECO:0000313" key="4">
    <source>
        <dbReference type="Proteomes" id="UP000071641"/>
    </source>
</evidence>
<dbReference type="Proteomes" id="UP000071641">
    <property type="component" value="Unassembled WGS sequence"/>
</dbReference>
<feature type="transmembrane region" description="Helical" evidence="1">
    <location>
        <begin position="110"/>
        <end position="133"/>
    </location>
</feature>
<feature type="transmembrane region" description="Helical" evidence="1">
    <location>
        <begin position="461"/>
        <end position="485"/>
    </location>
</feature>
<feature type="transmembrane region" description="Helical" evidence="1">
    <location>
        <begin position="318"/>
        <end position="342"/>
    </location>
</feature>
<feature type="transmembrane region" description="Helical" evidence="1">
    <location>
        <begin position="12"/>
        <end position="34"/>
    </location>
</feature>
<dbReference type="AlphaFoldDB" id="A0A128F4E8"/>
<feature type="transmembrane region" description="Helical" evidence="1">
    <location>
        <begin position="40"/>
        <end position="66"/>
    </location>
</feature>
<feature type="transmembrane region" description="Helical" evidence="1">
    <location>
        <begin position="198"/>
        <end position="219"/>
    </location>
</feature>
<dbReference type="EMBL" id="FIZX01000002">
    <property type="protein sequence ID" value="CZF81663.1"/>
    <property type="molecule type" value="Genomic_DNA"/>
</dbReference>
<accession>A0A128F4E8</accession>
<feature type="transmembrane region" description="Helical" evidence="1">
    <location>
        <begin position="168"/>
        <end position="186"/>
    </location>
</feature>
<dbReference type="OrthoDB" id="9781349at2"/>
<name>A0A128F4E8_9GAMM</name>
<keyword evidence="1" id="KW-0472">Membrane</keyword>
<keyword evidence="1" id="KW-1133">Transmembrane helix</keyword>
<dbReference type="PANTHER" id="PTHR35342">
    <property type="entry name" value="TRICARBOXYLIC TRANSPORT PROTEIN"/>
    <property type="match status" value="1"/>
</dbReference>
<evidence type="ECO:0000259" key="2">
    <source>
        <dbReference type="Pfam" id="PF01970"/>
    </source>
</evidence>
<gene>
    <name evidence="3" type="ORF">GCE9029_02745</name>
</gene>
<evidence type="ECO:0000256" key="1">
    <source>
        <dbReference type="SAM" id="Phobius"/>
    </source>
</evidence>
<feature type="transmembrane region" description="Helical" evidence="1">
    <location>
        <begin position="389"/>
        <end position="407"/>
    </location>
</feature>
<feature type="transmembrane region" description="Helical" evidence="1">
    <location>
        <begin position="354"/>
        <end position="377"/>
    </location>
</feature>
<dbReference type="PANTHER" id="PTHR35342:SF5">
    <property type="entry name" value="TRICARBOXYLIC TRANSPORT PROTEIN"/>
    <property type="match status" value="1"/>
</dbReference>
<reference evidence="4" key="1">
    <citation type="submission" date="2016-02" db="EMBL/GenBank/DDBJ databases">
        <authorList>
            <person name="Rodrigo-Torres Lidia"/>
            <person name="Arahal R.David."/>
        </authorList>
    </citation>
    <scope>NUCLEOTIDE SEQUENCE [LARGE SCALE GENOMIC DNA]</scope>
    <source>
        <strain evidence="4">CECT 9029</strain>
    </source>
</reference>
<sequence>MEGEILQSVVSVFSVLNLVAIFVGVAFGIFMGAIPGLTGTMGIALIIPLTYGFSPLTAFCVLLGAYKGCLFGGSIPAILLNTPGSPAAAATVLDGYPLAQKGRGSEAMGMALWASVIADVIATIILVLGAVSLAKLATNFGPPEFATLVLFALLVVAGVSGNSLSKGLITASLGFLFGTVGLDPMVATPRFTFDNVNLMNGISLMAMLIGLFAVSELLIQAENLVEKQTAKQANSKASSSISWLQIRGSLKTICRGSFIGVVLGAIPGLGATPAAFLSYSEAKRKSATPEKFGQGELEGVAAAESANNATCGGALIPLLALGVPGDVTTAVLMGAFLIHGLAPGPALFSEDISLIYSLFVVLFIASLFLPLVGKVAIKLFFQITRIPQRVLLPIIAVFCVVGVYGFNNSTVDLWIMLGFGLLGYVMRKLDFPLAPMMIGFVLEPVGEQAVRQALTLSEGNWLIFVSTPLSVLFLTLSVISAVVIFRRNTNKNGV</sequence>
<proteinExistence type="predicted"/>
<organism evidence="3 4">
    <name type="scientific">Grimontia celer</name>
    <dbReference type="NCBI Taxonomy" id="1796497"/>
    <lineage>
        <taxon>Bacteria</taxon>
        <taxon>Pseudomonadati</taxon>
        <taxon>Pseudomonadota</taxon>
        <taxon>Gammaproteobacteria</taxon>
        <taxon>Vibrionales</taxon>
        <taxon>Vibrionaceae</taxon>
        <taxon>Grimontia</taxon>
    </lineage>
</organism>
<feature type="transmembrane region" description="Helical" evidence="1">
    <location>
        <begin position="145"/>
        <end position="161"/>
    </location>
</feature>
<protein>
    <submittedName>
        <fullName evidence="3">Tripartite tricarboxylate transporter TctA family protein</fullName>
    </submittedName>
</protein>
<dbReference type="InterPro" id="IPR002823">
    <property type="entry name" value="DUF112_TM"/>
</dbReference>
<keyword evidence="1" id="KW-0812">Transmembrane</keyword>